<feature type="coiled-coil region" evidence="1">
    <location>
        <begin position="120"/>
        <end position="147"/>
    </location>
</feature>
<gene>
    <name evidence="3" type="ORF">BG015_008072</name>
</gene>
<dbReference type="AlphaFoldDB" id="A0A9P5VAY6"/>
<evidence type="ECO:0000256" key="2">
    <source>
        <dbReference type="SAM" id="MobiDB-lite"/>
    </source>
</evidence>
<proteinExistence type="predicted"/>
<dbReference type="EMBL" id="JAAAUQ010000451">
    <property type="protein sequence ID" value="KAF9150122.1"/>
    <property type="molecule type" value="Genomic_DNA"/>
</dbReference>
<keyword evidence="1" id="KW-0175">Coiled coil</keyword>
<evidence type="ECO:0000313" key="3">
    <source>
        <dbReference type="EMBL" id="KAF9150122.1"/>
    </source>
</evidence>
<name>A0A9P5VAY6_9FUNG</name>
<dbReference type="Proteomes" id="UP000748756">
    <property type="component" value="Unassembled WGS sequence"/>
</dbReference>
<reference evidence="3" key="1">
    <citation type="journal article" date="2020" name="Fungal Divers.">
        <title>Resolving the Mortierellaceae phylogeny through synthesis of multi-gene phylogenetics and phylogenomics.</title>
        <authorList>
            <person name="Vandepol N."/>
            <person name="Liber J."/>
            <person name="Desiro A."/>
            <person name="Na H."/>
            <person name="Kennedy M."/>
            <person name="Barry K."/>
            <person name="Grigoriev I.V."/>
            <person name="Miller A.N."/>
            <person name="O'Donnell K."/>
            <person name="Stajich J.E."/>
            <person name="Bonito G."/>
        </authorList>
    </citation>
    <scope>NUCLEOTIDE SEQUENCE</scope>
    <source>
        <strain evidence="3">NRRL 6426</strain>
    </source>
</reference>
<comment type="caution">
    <text evidence="3">The sequence shown here is derived from an EMBL/GenBank/DDBJ whole genome shotgun (WGS) entry which is preliminary data.</text>
</comment>
<accession>A0A9P5VAY6</accession>
<feature type="region of interest" description="Disordered" evidence="2">
    <location>
        <begin position="1"/>
        <end position="33"/>
    </location>
</feature>
<organism evidence="3 4">
    <name type="scientific">Linnemannia schmuckeri</name>
    <dbReference type="NCBI Taxonomy" id="64567"/>
    <lineage>
        <taxon>Eukaryota</taxon>
        <taxon>Fungi</taxon>
        <taxon>Fungi incertae sedis</taxon>
        <taxon>Mucoromycota</taxon>
        <taxon>Mortierellomycotina</taxon>
        <taxon>Mortierellomycetes</taxon>
        <taxon>Mortierellales</taxon>
        <taxon>Mortierellaceae</taxon>
        <taxon>Linnemannia</taxon>
    </lineage>
</organism>
<sequence>MAESSRQAKPSPSPEPDTAESTSSGSQPSAFWTHKGMDTFFNWLPDPHNHQRIYKKNPVTGQKSNGIHKEIAALVNAKHKLDWTEARLRLQEELRAERAKFRKEMADQRAGFKKNTEDEWALLRRERAEFSKERDNLKAESAALRNELEVRNTIISK</sequence>
<dbReference type="OrthoDB" id="2449903at2759"/>
<protein>
    <submittedName>
        <fullName evidence="3">Uncharacterized protein</fullName>
    </submittedName>
</protein>
<keyword evidence="4" id="KW-1185">Reference proteome</keyword>
<feature type="compositionally biased region" description="Polar residues" evidence="2">
    <location>
        <begin position="1"/>
        <end position="10"/>
    </location>
</feature>
<evidence type="ECO:0000313" key="4">
    <source>
        <dbReference type="Proteomes" id="UP000748756"/>
    </source>
</evidence>
<feature type="compositionally biased region" description="Polar residues" evidence="2">
    <location>
        <begin position="19"/>
        <end position="30"/>
    </location>
</feature>
<evidence type="ECO:0000256" key="1">
    <source>
        <dbReference type="SAM" id="Coils"/>
    </source>
</evidence>